<accession>A0A5B6WQY1</accession>
<feature type="compositionally biased region" description="Basic and acidic residues" evidence="1">
    <location>
        <begin position="119"/>
        <end position="143"/>
    </location>
</feature>
<keyword evidence="2" id="KW-0223">Dioxygenase</keyword>
<keyword evidence="2" id="KW-0560">Oxidoreductase</keyword>
<dbReference type="GO" id="GO:0051213">
    <property type="term" value="F:dioxygenase activity"/>
    <property type="evidence" value="ECO:0007669"/>
    <property type="project" value="UniProtKB-KW"/>
</dbReference>
<dbReference type="Proteomes" id="UP000325315">
    <property type="component" value="Unassembled WGS sequence"/>
</dbReference>
<dbReference type="EMBL" id="SMMG02000002">
    <property type="protein sequence ID" value="KAA3483833.1"/>
    <property type="molecule type" value="Genomic_DNA"/>
</dbReference>
<dbReference type="AlphaFoldDB" id="A0A5B6WQY1"/>
<sequence>MDQRYEQFQKDMQEQMTKFQQELKDQMIEAQRDMIDQMTLMMNGIANKGKDPITSAGEESEDHPPGFTPPHGGWPQKEFTSLEQPLVPPPARLGQGVFASNQGANPADPIVPDLDDPMELTKLKMKDQDAQDKYKDLEERLRA</sequence>
<name>A0A5B6WQY1_9ROSI</name>
<reference evidence="3" key="1">
    <citation type="journal article" date="2019" name="Plant Biotechnol. J.">
        <title>Genome sequencing of the Australian wild diploid species Gossypium australe highlights disease resistance and delayed gland morphogenesis.</title>
        <authorList>
            <person name="Cai Y."/>
            <person name="Cai X."/>
            <person name="Wang Q."/>
            <person name="Wang P."/>
            <person name="Zhang Y."/>
            <person name="Cai C."/>
            <person name="Xu Y."/>
            <person name="Wang K."/>
            <person name="Zhou Z."/>
            <person name="Wang C."/>
            <person name="Geng S."/>
            <person name="Li B."/>
            <person name="Dong Q."/>
            <person name="Hou Y."/>
            <person name="Wang H."/>
            <person name="Ai P."/>
            <person name="Liu Z."/>
            <person name="Yi F."/>
            <person name="Sun M."/>
            <person name="An G."/>
            <person name="Cheng J."/>
            <person name="Zhang Y."/>
            <person name="Shi Q."/>
            <person name="Xie Y."/>
            <person name="Shi X."/>
            <person name="Chang Y."/>
            <person name="Huang F."/>
            <person name="Chen Y."/>
            <person name="Hong S."/>
            <person name="Mi L."/>
            <person name="Sun Q."/>
            <person name="Zhang L."/>
            <person name="Zhou B."/>
            <person name="Peng R."/>
            <person name="Zhang X."/>
            <person name="Liu F."/>
        </authorList>
    </citation>
    <scope>NUCLEOTIDE SEQUENCE [LARGE SCALE GENOMIC DNA]</scope>
    <source>
        <strain evidence="3">cv. PA1801</strain>
    </source>
</reference>
<feature type="region of interest" description="Disordered" evidence="1">
    <location>
        <begin position="46"/>
        <end position="143"/>
    </location>
</feature>
<gene>
    <name evidence="2" type="ORF">EPI10_005969</name>
</gene>
<organism evidence="2 3">
    <name type="scientific">Gossypium australe</name>
    <dbReference type="NCBI Taxonomy" id="47621"/>
    <lineage>
        <taxon>Eukaryota</taxon>
        <taxon>Viridiplantae</taxon>
        <taxon>Streptophyta</taxon>
        <taxon>Embryophyta</taxon>
        <taxon>Tracheophyta</taxon>
        <taxon>Spermatophyta</taxon>
        <taxon>Magnoliopsida</taxon>
        <taxon>eudicotyledons</taxon>
        <taxon>Gunneridae</taxon>
        <taxon>Pentapetalae</taxon>
        <taxon>rosids</taxon>
        <taxon>malvids</taxon>
        <taxon>Malvales</taxon>
        <taxon>Malvaceae</taxon>
        <taxon>Malvoideae</taxon>
        <taxon>Gossypium</taxon>
    </lineage>
</organism>
<evidence type="ECO:0000313" key="3">
    <source>
        <dbReference type="Proteomes" id="UP000325315"/>
    </source>
</evidence>
<keyword evidence="3" id="KW-1185">Reference proteome</keyword>
<protein>
    <submittedName>
        <fullName evidence="2">Putative 2-oxoglutarate-dependent dioxygenase AOP1.2</fullName>
    </submittedName>
</protein>
<evidence type="ECO:0000256" key="1">
    <source>
        <dbReference type="SAM" id="MobiDB-lite"/>
    </source>
</evidence>
<comment type="caution">
    <text evidence="2">The sequence shown here is derived from an EMBL/GenBank/DDBJ whole genome shotgun (WGS) entry which is preliminary data.</text>
</comment>
<proteinExistence type="predicted"/>
<evidence type="ECO:0000313" key="2">
    <source>
        <dbReference type="EMBL" id="KAA3483833.1"/>
    </source>
</evidence>